<gene>
    <name evidence="2" type="ORF">TELCIR_22161</name>
</gene>
<dbReference type="Pfam" id="PF25313">
    <property type="entry name" value="BRWD_AD"/>
    <property type="match status" value="1"/>
</dbReference>
<evidence type="ECO:0000313" key="2">
    <source>
        <dbReference type="EMBL" id="PIO56440.1"/>
    </source>
</evidence>
<dbReference type="PANTHER" id="PTHR16266:SF17">
    <property type="entry name" value="BRWD3"/>
    <property type="match status" value="1"/>
</dbReference>
<keyword evidence="3" id="KW-1185">Reference proteome</keyword>
<dbReference type="GO" id="GO:0006357">
    <property type="term" value="P:regulation of transcription by RNA polymerase II"/>
    <property type="evidence" value="ECO:0007669"/>
    <property type="project" value="TreeGrafter"/>
</dbReference>
<feature type="domain" description="BRWD/PHIP ancillary-like" evidence="1">
    <location>
        <begin position="3"/>
        <end position="101"/>
    </location>
</feature>
<dbReference type="PANTHER" id="PTHR16266">
    <property type="entry name" value="WD REPEAT DOMAIN 9"/>
    <property type="match status" value="1"/>
</dbReference>
<dbReference type="EMBL" id="KZ376674">
    <property type="protein sequence ID" value="PIO56440.1"/>
    <property type="molecule type" value="Genomic_DNA"/>
</dbReference>
<dbReference type="InterPro" id="IPR052060">
    <property type="entry name" value="Bromo_WD_repeat"/>
</dbReference>
<evidence type="ECO:0000259" key="1">
    <source>
        <dbReference type="Pfam" id="PF25313"/>
    </source>
</evidence>
<reference evidence="2 3" key="1">
    <citation type="submission" date="2015-09" db="EMBL/GenBank/DDBJ databases">
        <title>Draft genome of the parasitic nematode Teladorsagia circumcincta isolate WARC Sus (inbred).</title>
        <authorList>
            <person name="Mitreva M."/>
        </authorList>
    </citation>
    <scope>NUCLEOTIDE SEQUENCE [LARGE SCALE GENOMIC DNA]</scope>
    <source>
        <strain evidence="2 3">S</strain>
    </source>
</reference>
<dbReference type="AlphaFoldDB" id="A0A2G9TGG7"/>
<accession>A0A2G9TGG7</accession>
<dbReference type="GO" id="GO:0008360">
    <property type="term" value="P:regulation of cell shape"/>
    <property type="evidence" value="ECO:0007669"/>
    <property type="project" value="TreeGrafter"/>
</dbReference>
<dbReference type="InterPro" id="IPR057451">
    <property type="entry name" value="BRWD/PHIP_AD"/>
</dbReference>
<dbReference type="OrthoDB" id="10265743at2759"/>
<dbReference type="GO" id="GO:0005634">
    <property type="term" value="C:nucleus"/>
    <property type="evidence" value="ECO:0007669"/>
    <property type="project" value="TreeGrafter"/>
</dbReference>
<dbReference type="Proteomes" id="UP000230423">
    <property type="component" value="Unassembled WGS sequence"/>
</dbReference>
<evidence type="ECO:0000313" key="3">
    <source>
        <dbReference type="Proteomes" id="UP000230423"/>
    </source>
</evidence>
<organism evidence="2 3">
    <name type="scientific">Teladorsagia circumcincta</name>
    <name type="common">Brown stomach worm</name>
    <name type="synonym">Ostertagia circumcincta</name>
    <dbReference type="NCBI Taxonomy" id="45464"/>
    <lineage>
        <taxon>Eukaryota</taxon>
        <taxon>Metazoa</taxon>
        <taxon>Ecdysozoa</taxon>
        <taxon>Nematoda</taxon>
        <taxon>Chromadorea</taxon>
        <taxon>Rhabditida</taxon>
        <taxon>Rhabditina</taxon>
        <taxon>Rhabditomorpha</taxon>
        <taxon>Strongyloidea</taxon>
        <taxon>Trichostrongylidae</taxon>
        <taxon>Teladorsagia</taxon>
    </lineage>
</organism>
<dbReference type="GO" id="GO:0007010">
    <property type="term" value="P:cytoskeleton organization"/>
    <property type="evidence" value="ECO:0007669"/>
    <property type="project" value="TreeGrafter"/>
</dbReference>
<protein>
    <recommendedName>
        <fullName evidence="1">BRWD/PHIP ancillary-like domain-containing protein</fullName>
    </recommendedName>
</protein>
<name>A0A2G9TGG7_TELCI</name>
<sequence>PSLGAEEFCIVDEVRYVRKPYRLTVVRLSQTDRDGQRTGVSWSVKFHDLANVPDFIILKQHYDLSVAQNVQEGDRIEAILDGQWWTGTVDRKEPRSEEFPRYCVIEDRKM</sequence>
<proteinExistence type="predicted"/>
<feature type="non-terminal residue" evidence="2">
    <location>
        <position position="1"/>
    </location>
</feature>